<protein>
    <recommendedName>
        <fullName evidence="2">Bacterial surface antigen (D15) domain-containing protein</fullName>
    </recommendedName>
</protein>
<evidence type="ECO:0008006" key="2">
    <source>
        <dbReference type="Google" id="ProtNLM"/>
    </source>
</evidence>
<dbReference type="Gene3D" id="2.40.160.50">
    <property type="entry name" value="membrane protein fhac: a member of the omp85/tpsb transporter family"/>
    <property type="match status" value="1"/>
</dbReference>
<sequence length="439" mass="50472">VLIQFVVCSDTIRFDQPDSVYINNALDSIIQNGQMLNIEYALQSYGKGFKNIIYKRRYVDKIIDTVVVAPEKNILPKFLNRIVYRLPKSAIDHNLIEEIEKKKSLIMNKYYFISRKPDINIGRYLDNRLGMVIDLEPEFNSHFSGLFGATRSTNNKWNLNGELDIRLENIWNTMESFSFFWKKLDSTSQSINLGLNSPHIFDNGLGISTSYNYELVNGFYTETQTRISFEITNMSFGSFFLGYNAGRINTTSLGKNYNYEKSSFKGLLITFNHHSLNRRLLPDKGTAFNVETQLGNDTYQDQLYMKNSMTLSHILPLNNKINFCFKSLNEEIRALNGVINPARGIRYGGINNLRGYTDNQFRSNAVSIQTIELHFQKNPFLRTLLFFDIGIALDKTPKTGIGIGVFKLTDKALIELQYAIPEKTSYSDGKLHVKWTSRL</sequence>
<proteinExistence type="predicted"/>
<accession>A0A381N0S0</accession>
<gene>
    <name evidence="1" type="ORF">METZ01_LOCUS478</name>
</gene>
<dbReference type="AlphaFoldDB" id="A0A381N0S0"/>
<organism evidence="1">
    <name type="scientific">marine metagenome</name>
    <dbReference type="NCBI Taxonomy" id="408172"/>
    <lineage>
        <taxon>unclassified sequences</taxon>
        <taxon>metagenomes</taxon>
        <taxon>ecological metagenomes</taxon>
    </lineage>
</organism>
<reference evidence="1" key="1">
    <citation type="submission" date="2018-05" db="EMBL/GenBank/DDBJ databases">
        <authorList>
            <person name="Lanie J.A."/>
            <person name="Ng W.-L."/>
            <person name="Kazmierczak K.M."/>
            <person name="Andrzejewski T.M."/>
            <person name="Davidsen T.M."/>
            <person name="Wayne K.J."/>
            <person name="Tettelin H."/>
            <person name="Glass J.I."/>
            <person name="Rusch D."/>
            <person name="Podicherti R."/>
            <person name="Tsui H.-C.T."/>
            <person name="Winkler M.E."/>
        </authorList>
    </citation>
    <scope>NUCLEOTIDE SEQUENCE</scope>
</reference>
<name>A0A381N0S0_9ZZZZ</name>
<dbReference type="EMBL" id="UINC01000026">
    <property type="protein sequence ID" value="SUZ47624.1"/>
    <property type="molecule type" value="Genomic_DNA"/>
</dbReference>
<feature type="non-terminal residue" evidence="1">
    <location>
        <position position="1"/>
    </location>
</feature>
<evidence type="ECO:0000313" key="1">
    <source>
        <dbReference type="EMBL" id="SUZ47624.1"/>
    </source>
</evidence>